<evidence type="ECO:0000256" key="3">
    <source>
        <dbReference type="ARBA" id="ARBA00022833"/>
    </source>
</evidence>
<dbReference type="Pfam" id="PF01753">
    <property type="entry name" value="zf-MYND"/>
    <property type="match status" value="1"/>
</dbReference>
<dbReference type="PROSITE" id="PS50865">
    <property type="entry name" value="ZF_MYND_2"/>
    <property type="match status" value="1"/>
</dbReference>
<evidence type="ECO:0000313" key="6">
    <source>
        <dbReference type="EMBL" id="KAF8891565.1"/>
    </source>
</evidence>
<organism evidence="6 7">
    <name type="scientific">Gymnopilus junonius</name>
    <name type="common">Spectacular rustgill mushroom</name>
    <name type="synonym">Gymnopilus spectabilis subsp. junonius</name>
    <dbReference type="NCBI Taxonomy" id="109634"/>
    <lineage>
        <taxon>Eukaryota</taxon>
        <taxon>Fungi</taxon>
        <taxon>Dikarya</taxon>
        <taxon>Basidiomycota</taxon>
        <taxon>Agaricomycotina</taxon>
        <taxon>Agaricomycetes</taxon>
        <taxon>Agaricomycetidae</taxon>
        <taxon>Agaricales</taxon>
        <taxon>Agaricineae</taxon>
        <taxon>Hymenogastraceae</taxon>
        <taxon>Gymnopilus</taxon>
    </lineage>
</organism>
<evidence type="ECO:0000256" key="1">
    <source>
        <dbReference type="ARBA" id="ARBA00022723"/>
    </source>
</evidence>
<gene>
    <name evidence="6" type="ORF">CPB84DRAFT_1783951</name>
</gene>
<evidence type="ECO:0000256" key="4">
    <source>
        <dbReference type="PROSITE-ProRule" id="PRU00134"/>
    </source>
</evidence>
<keyword evidence="7" id="KW-1185">Reference proteome</keyword>
<proteinExistence type="predicted"/>
<feature type="domain" description="MYND-type" evidence="5">
    <location>
        <begin position="229"/>
        <end position="268"/>
    </location>
</feature>
<dbReference type="EMBL" id="JADNYJ010000071">
    <property type="protein sequence ID" value="KAF8891565.1"/>
    <property type="molecule type" value="Genomic_DNA"/>
</dbReference>
<dbReference type="OrthoDB" id="549788at2759"/>
<dbReference type="AlphaFoldDB" id="A0A9P5NKU8"/>
<sequence length="273" mass="31156">MTTRNPLDTVSRNVLIFPANEDSHRFALMEFSQEGANHPHGYSSTTALNLHASYGKCINDTRVNPIVVSNQLERSLNGTYIVYFNINVRLPINRSVARVVGVDPKHPGPKPFYRGDLFVVKKRDWPGPPVNIGGASHRIWLDCPTGMLEIVKKFLKDNVVNRMATLIEDEKMVRKIREEAAKDPLDPYTNPLSLQNWKYPYKDRTDRTITNLEKYRNKQIVREANRDSCTTCGIDDQSDLKVCAGCKAVKYCSRECQKTDWKNHKSQCTQGRA</sequence>
<dbReference type="GO" id="GO:0000981">
    <property type="term" value="F:DNA-binding transcription factor activity, RNA polymerase II-specific"/>
    <property type="evidence" value="ECO:0007669"/>
    <property type="project" value="TreeGrafter"/>
</dbReference>
<name>A0A9P5NKU8_GYMJU</name>
<keyword evidence="2 4" id="KW-0863">Zinc-finger</keyword>
<dbReference type="InterPro" id="IPR002893">
    <property type="entry name" value="Znf_MYND"/>
</dbReference>
<accession>A0A9P5NKU8</accession>
<dbReference type="InterPro" id="IPR024119">
    <property type="entry name" value="TF_DEAF-1"/>
</dbReference>
<dbReference type="SUPFAM" id="SSF144232">
    <property type="entry name" value="HIT/MYND zinc finger-like"/>
    <property type="match status" value="1"/>
</dbReference>
<evidence type="ECO:0000259" key="5">
    <source>
        <dbReference type="PROSITE" id="PS50865"/>
    </source>
</evidence>
<keyword evidence="1" id="KW-0479">Metal-binding</keyword>
<dbReference type="Proteomes" id="UP000724874">
    <property type="component" value="Unassembled WGS sequence"/>
</dbReference>
<comment type="caution">
    <text evidence="6">The sequence shown here is derived from an EMBL/GenBank/DDBJ whole genome shotgun (WGS) entry which is preliminary data.</text>
</comment>
<protein>
    <recommendedName>
        <fullName evidence="5">MYND-type domain-containing protein</fullName>
    </recommendedName>
</protein>
<reference evidence="6" key="1">
    <citation type="submission" date="2020-11" db="EMBL/GenBank/DDBJ databases">
        <authorList>
            <consortium name="DOE Joint Genome Institute"/>
            <person name="Ahrendt S."/>
            <person name="Riley R."/>
            <person name="Andreopoulos W."/>
            <person name="LaButti K."/>
            <person name="Pangilinan J."/>
            <person name="Ruiz-duenas F.J."/>
            <person name="Barrasa J.M."/>
            <person name="Sanchez-Garcia M."/>
            <person name="Camarero S."/>
            <person name="Miyauchi S."/>
            <person name="Serrano A."/>
            <person name="Linde D."/>
            <person name="Babiker R."/>
            <person name="Drula E."/>
            <person name="Ayuso-Fernandez I."/>
            <person name="Pacheco R."/>
            <person name="Padilla G."/>
            <person name="Ferreira P."/>
            <person name="Barriuso J."/>
            <person name="Kellner H."/>
            <person name="Castanera R."/>
            <person name="Alfaro M."/>
            <person name="Ramirez L."/>
            <person name="Pisabarro A.G."/>
            <person name="Kuo A."/>
            <person name="Tritt A."/>
            <person name="Lipzen A."/>
            <person name="He G."/>
            <person name="Yan M."/>
            <person name="Ng V."/>
            <person name="Cullen D."/>
            <person name="Martin F."/>
            <person name="Rosso M.-N."/>
            <person name="Henrissat B."/>
            <person name="Hibbett D."/>
            <person name="Martinez A.T."/>
            <person name="Grigoriev I.V."/>
        </authorList>
    </citation>
    <scope>NUCLEOTIDE SEQUENCE</scope>
    <source>
        <strain evidence="6">AH 44721</strain>
    </source>
</reference>
<dbReference type="GO" id="GO:0008270">
    <property type="term" value="F:zinc ion binding"/>
    <property type="evidence" value="ECO:0007669"/>
    <property type="project" value="UniProtKB-KW"/>
</dbReference>
<evidence type="ECO:0000256" key="2">
    <source>
        <dbReference type="ARBA" id="ARBA00022771"/>
    </source>
</evidence>
<evidence type="ECO:0000313" key="7">
    <source>
        <dbReference type="Proteomes" id="UP000724874"/>
    </source>
</evidence>
<keyword evidence="3" id="KW-0862">Zinc</keyword>
<dbReference type="GO" id="GO:0005634">
    <property type="term" value="C:nucleus"/>
    <property type="evidence" value="ECO:0007669"/>
    <property type="project" value="TreeGrafter"/>
</dbReference>
<dbReference type="PROSITE" id="PS01360">
    <property type="entry name" value="ZF_MYND_1"/>
    <property type="match status" value="1"/>
</dbReference>
<dbReference type="PANTHER" id="PTHR10237:SF14">
    <property type="entry name" value="MYND-TYPE DOMAIN-CONTAINING PROTEIN"/>
    <property type="match status" value="1"/>
</dbReference>
<dbReference type="PANTHER" id="PTHR10237">
    <property type="entry name" value="DEFORMED EPIDERMAL AUTOREGULATORY FACTOR 1 HOMOLOG SUPPRESSIN"/>
    <property type="match status" value="1"/>
</dbReference>
<dbReference type="Gene3D" id="6.10.140.2220">
    <property type="match status" value="1"/>
</dbReference>